<evidence type="ECO:0000313" key="1">
    <source>
        <dbReference type="EMBL" id="GEU93840.1"/>
    </source>
</evidence>
<protein>
    <submittedName>
        <fullName evidence="1">Probable polygalacturonase</fullName>
    </submittedName>
</protein>
<reference evidence="1" key="1">
    <citation type="journal article" date="2019" name="Sci. Rep.">
        <title>Draft genome of Tanacetum cinerariifolium, the natural source of mosquito coil.</title>
        <authorList>
            <person name="Yamashiro T."/>
            <person name="Shiraishi A."/>
            <person name="Satake H."/>
            <person name="Nakayama K."/>
        </authorList>
    </citation>
    <scope>NUCLEOTIDE SEQUENCE</scope>
</reference>
<accession>A0A6L2P5V7</accession>
<dbReference type="EMBL" id="BKCJ010010939">
    <property type="protein sequence ID" value="GEU93840.1"/>
    <property type="molecule type" value="Genomic_DNA"/>
</dbReference>
<gene>
    <name evidence="1" type="ORF">Tci_065818</name>
</gene>
<comment type="caution">
    <text evidence="1">The sequence shown here is derived from an EMBL/GenBank/DDBJ whole genome shotgun (WGS) entry which is preliminary data.</text>
</comment>
<proteinExistence type="predicted"/>
<organism evidence="1">
    <name type="scientific">Tanacetum cinerariifolium</name>
    <name type="common">Dalmatian daisy</name>
    <name type="synonym">Chrysanthemum cinerariifolium</name>
    <dbReference type="NCBI Taxonomy" id="118510"/>
    <lineage>
        <taxon>Eukaryota</taxon>
        <taxon>Viridiplantae</taxon>
        <taxon>Streptophyta</taxon>
        <taxon>Embryophyta</taxon>
        <taxon>Tracheophyta</taxon>
        <taxon>Spermatophyta</taxon>
        <taxon>Magnoliopsida</taxon>
        <taxon>eudicotyledons</taxon>
        <taxon>Gunneridae</taxon>
        <taxon>Pentapetalae</taxon>
        <taxon>asterids</taxon>
        <taxon>campanulids</taxon>
        <taxon>Asterales</taxon>
        <taxon>Asteraceae</taxon>
        <taxon>Asteroideae</taxon>
        <taxon>Anthemideae</taxon>
        <taxon>Anthemidinae</taxon>
        <taxon>Tanacetum</taxon>
    </lineage>
</organism>
<name>A0A6L2P5V7_TANCI</name>
<sequence length="67" mass="7394">MLHDTGFLILMDVGEYLVIEPFPLYGHGRDGSGRQPSVLIGGTDLMDVDIIEGIEVKNMVEMFSLNP</sequence>
<dbReference type="AlphaFoldDB" id="A0A6L2P5V7"/>